<evidence type="ECO:0000256" key="1">
    <source>
        <dbReference type="SAM" id="MobiDB-lite"/>
    </source>
</evidence>
<feature type="compositionally biased region" description="Basic and acidic residues" evidence="1">
    <location>
        <begin position="1060"/>
        <end position="1095"/>
    </location>
</feature>
<feature type="compositionally biased region" description="Acidic residues" evidence="1">
    <location>
        <begin position="1460"/>
        <end position="1471"/>
    </location>
</feature>
<accession>A0A194UR09</accession>
<feature type="compositionally biased region" description="Polar residues" evidence="1">
    <location>
        <begin position="433"/>
        <end position="446"/>
    </location>
</feature>
<protein>
    <submittedName>
        <fullName evidence="2">Uncharacterized protein</fullName>
    </submittedName>
</protein>
<feature type="compositionally biased region" description="Polar residues" evidence="1">
    <location>
        <begin position="716"/>
        <end position="728"/>
    </location>
</feature>
<organism evidence="2 3">
    <name type="scientific">Cytospora mali</name>
    <name type="common">Apple Valsa canker fungus</name>
    <name type="synonym">Valsa mali</name>
    <dbReference type="NCBI Taxonomy" id="578113"/>
    <lineage>
        <taxon>Eukaryota</taxon>
        <taxon>Fungi</taxon>
        <taxon>Dikarya</taxon>
        <taxon>Ascomycota</taxon>
        <taxon>Pezizomycotina</taxon>
        <taxon>Sordariomycetes</taxon>
        <taxon>Sordariomycetidae</taxon>
        <taxon>Diaporthales</taxon>
        <taxon>Cytosporaceae</taxon>
        <taxon>Cytospora</taxon>
    </lineage>
</organism>
<feature type="compositionally biased region" description="Basic and acidic residues" evidence="1">
    <location>
        <begin position="500"/>
        <end position="511"/>
    </location>
</feature>
<keyword evidence="3" id="KW-1185">Reference proteome</keyword>
<evidence type="ECO:0000313" key="2">
    <source>
        <dbReference type="EMBL" id="KUI54132.1"/>
    </source>
</evidence>
<feature type="compositionally biased region" description="Polar residues" evidence="1">
    <location>
        <begin position="588"/>
        <end position="609"/>
    </location>
</feature>
<feature type="region of interest" description="Disordered" evidence="1">
    <location>
        <begin position="1"/>
        <end position="301"/>
    </location>
</feature>
<dbReference type="OrthoDB" id="5423926at2759"/>
<feature type="compositionally biased region" description="Polar residues" evidence="1">
    <location>
        <begin position="876"/>
        <end position="888"/>
    </location>
</feature>
<feature type="compositionally biased region" description="Polar residues" evidence="1">
    <location>
        <begin position="1177"/>
        <end position="1186"/>
    </location>
</feature>
<dbReference type="STRING" id="694573.A0A194UR09"/>
<feature type="region of interest" description="Disordered" evidence="1">
    <location>
        <begin position="639"/>
        <end position="660"/>
    </location>
</feature>
<feature type="compositionally biased region" description="Polar residues" evidence="1">
    <location>
        <begin position="97"/>
        <end position="112"/>
    </location>
</feature>
<feature type="compositionally biased region" description="Low complexity" evidence="1">
    <location>
        <begin position="377"/>
        <end position="389"/>
    </location>
</feature>
<dbReference type="Proteomes" id="UP000078576">
    <property type="component" value="Unassembled WGS sequence"/>
</dbReference>
<feature type="compositionally biased region" description="Acidic residues" evidence="1">
    <location>
        <begin position="1343"/>
        <end position="1356"/>
    </location>
</feature>
<feature type="region of interest" description="Disordered" evidence="1">
    <location>
        <begin position="319"/>
        <end position="625"/>
    </location>
</feature>
<feature type="compositionally biased region" description="Polar residues" evidence="1">
    <location>
        <begin position="192"/>
        <end position="214"/>
    </location>
</feature>
<feature type="region of interest" description="Disordered" evidence="1">
    <location>
        <begin position="676"/>
        <end position="733"/>
    </location>
</feature>
<sequence>MFGSRRRYRPPNPPFNASTANPNAATAAASAFHRRSPSNVSLSAAAAAAALKARPTTPINVANVQTKRTQRRSASQSSSAGWSTPDTGGRPGHLRRQSSSGSMTERSFRSPSPGSPHHQRSLSSGGVPRNSYQSDEPPPPVPAIPASVNMEAAKKQGVRPKSLGIVSTPVRTASQKAKDKTGPWFGAAKQGDMSNVRTSDAMMSTPPLQTSHVQDNAERPESGGSSVNFSYPARIRVASPTPSSPKFARPHEAPSAPAPAPQMKQRKRAATMSPQRGGSLRHTRSSSVAPDESMVYDPNSRRMVPRAELLELEYQIQAASEARPKKKKQTPTRAGSHLAKGTVGRTQGTAVDHGAMNDAQLAAAESMRSHRVEERQPVAQEPEEQYQQPTTAAVSRPVASEWEAEIEPQQARHAEVPTSPASNAPELLPAPRSPTTDSVDSGSQRRPSVVKEETEESESEAELEAPASVATLPNTSHALDSVPVRQNIYANGVPSAPRSDLTEDRSAESHNVELAVSSTQPPPEPSRSPAYGENLSVVEPQATRTLRRQSRSQSISPARTARFGTVQENLTVRHEPPPRSISPRKSALKQQSPSRGASPTGLSEVSDTGTAIPESVTPNRKKSIRVSFDDENTVVVGEAAGRVETSSPVPPSPQVVGRRPWYNNLKLGKKKDAIPLDDDEIMKPRPMLPTFGSVRGRKSSPPLTEERPLVRPIEPSHNTFVPVGQSSDHALGGLLHDQGPKNEANISKFREPLPPIVTSIEGNGYDSETDSLDSDAALMADTPRFESEESRVSEASTMVAELPKPLNGPVDAIDVKGFAEEPSTAVQNLQVGEVPIIAITQPSPRPSEIKQEQASYVHFPGGFPDTDTDTETDTEGANSQTQDPSSASECAPVRRVTFEPVVQKEDTKPTIQTPSTVLATQPVVSDRTDESDASSVYSDAYEDLAEVEGDGFQSLDAIVESPLVMTLPKSVFERAHAQREESVTPTPTSRASNHAAVVLATEKHTGKPLDDWEAAKAYWRSLTADRKAQLEKEAAEDAAEEGDLEEIKQDPRPRRKKSLEKRTAEKKAIEQQRAAADPDRNYIIRPGTKTDDYHPPTKGSLRSQSVPGNAKAGLHLRKTMRGAEARPVEAGTGMRKSLRSESLEPSKLRRRPVSYQPSLGTTTEIASPNRHVRSMSEDQSLSNNRQPKLRRRGSDESTSSFKRSRATSQGFGFRKTLRADTSSPVNEPRDQQSSRFSVRSMSPPVSMRTTLRGDPGAQRRSSQDSGKSYLHFPRPFGHKGKVKKASRFSDESSSDEDVAHQFSSRFEDSSDEDVAPQPLPPRTIARTMRGGKTTKEAPSPPLPEEEELSDGDDIGGDESPQAATVSSGGFLPGSQTEPVMRDGKSTTRRGFMSSVLRRNKKRGGGISRPGPVESAARRDTNLERSADELNALRAKNGTPRLQKRTASLPVGGSSWPLPGDETEAEAEVAGDDEQKVAGEHVGDEEMLDGVDFVEPEAAGKKKKKFGALRRMFNLYD</sequence>
<feature type="compositionally biased region" description="Polar residues" evidence="1">
    <location>
        <begin position="1196"/>
        <end position="1210"/>
    </location>
</feature>
<feature type="compositionally biased region" description="Acidic residues" evidence="1">
    <location>
        <begin position="453"/>
        <end position="463"/>
    </location>
</feature>
<feature type="compositionally biased region" description="Polar residues" evidence="1">
    <location>
        <begin position="57"/>
        <end position="67"/>
    </location>
</feature>
<dbReference type="EMBL" id="KN714672">
    <property type="protein sequence ID" value="KUI54132.1"/>
    <property type="molecule type" value="Genomic_DNA"/>
</dbReference>
<feature type="compositionally biased region" description="Polar residues" evidence="1">
    <location>
        <begin position="909"/>
        <end position="923"/>
    </location>
</feature>
<name>A0A194UR09_CYTMA</name>
<feature type="compositionally biased region" description="Basic and acidic residues" evidence="1">
    <location>
        <begin position="1138"/>
        <end position="1147"/>
    </location>
</feature>
<reference evidence="3" key="1">
    <citation type="submission" date="2014-12" db="EMBL/GenBank/DDBJ databases">
        <title>Genome Sequence of Valsa Canker Pathogens Uncovers a Specific Adaption of Colonization on Woody Bark.</title>
        <authorList>
            <person name="Yin Z."/>
            <person name="Liu H."/>
            <person name="Gao X."/>
            <person name="Li Z."/>
            <person name="Song N."/>
            <person name="Ke X."/>
            <person name="Dai Q."/>
            <person name="Wu Y."/>
            <person name="Sun Y."/>
            <person name="Xu J.-R."/>
            <person name="Kang Z.K."/>
            <person name="Wang L."/>
            <person name="Huang L."/>
        </authorList>
    </citation>
    <scope>NUCLEOTIDE SEQUENCE [LARGE SCALE GENOMIC DNA]</scope>
    <source>
        <strain evidence="3">SXYL134</strain>
    </source>
</reference>
<proteinExistence type="predicted"/>
<evidence type="ECO:0000313" key="3">
    <source>
        <dbReference type="Proteomes" id="UP000078576"/>
    </source>
</evidence>
<feature type="region of interest" description="Disordered" evidence="1">
    <location>
        <begin position="858"/>
        <end position="936"/>
    </location>
</feature>
<feature type="compositionally biased region" description="Basic residues" evidence="1">
    <location>
        <begin position="1276"/>
        <end position="1286"/>
    </location>
</feature>
<feature type="region of interest" description="Disordered" evidence="1">
    <location>
        <begin position="1027"/>
        <end position="1472"/>
    </location>
</feature>
<feature type="compositionally biased region" description="Polar residues" evidence="1">
    <location>
        <begin position="1155"/>
        <end position="1166"/>
    </location>
</feature>
<feature type="compositionally biased region" description="Low complexity" evidence="1">
    <location>
        <begin position="15"/>
        <end position="31"/>
    </location>
</feature>
<feature type="compositionally biased region" description="Polar residues" evidence="1">
    <location>
        <begin position="1361"/>
        <end position="1377"/>
    </location>
</feature>
<feature type="compositionally biased region" description="Basic and acidic residues" evidence="1">
    <location>
        <begin position="367"/>
        <end position="376"/>
    </location>
</feature>
<feature type="compositionally biased region" description="Basic and acidic residues" evidence="1">
    <location>
        <begin position="1415"/>
        <end position="1427"/>
    </location>
</feature>
<gene>
    <name evidence="2" type="ORF">VP1G_01523</name>
</gene>